<dbReference type="AlphaFoldDB" id="A0A200QC41"/>
<gene>
    <name evidence="2" type="ORF">BVC80_1729g4</name>
</gene>
<dbReference type="Pfam" id="PF13966">
    <property type="entry name" value="zf-RVT"/>
    <property type="match status" value="1"/>
</dbReference>
<evidence type="ECO:0000313" key="3">
    <source>
        <dbReference type="Proteomes" id="UP000195402"/>
    </source>
</evidence>
<keyword evidence="2" id="KW-0808">Transferase</keyword>
<dbReference type="PANTHER" id="PTHR33116">
    <property type="entry name" value="REVERSE TRANSCRIPTASE ZINC-BINDING DOMAIN-CONTAINING PROTEIN-RELATED-RELATED"/>
    <property type="match status" value="1"/>
</dbReference>
<dbReference type="PANTHER" id="PTHR33116:SF78">
    <property type="entry name" value="OS12G0587133 PROTEIN"/>
    <property type="match status" value="1"/>
</dbReference>
<dbReference type="InterPro" id="IPR026960">
    <property type="entry name" value="RVT-Znf"/>
</dbReference>
<evidence type="ECO:0000259" key="1">
    <source>
        <dbReference type="Pfam" id="PF13966"/>
    </source>
</evidence>
<dbReference type="EMBL" id="MVGT01002363">
    <property type="protein sequence ID" value="OVA08061.1"/>
    <property type="molecule type" value="Genomic_DNA"/>
</dbReference>
<accession>A0A200QC41</accession>
<comment type="caution">
    <text evidence="2">The sequence shown here is derived from an EMBL/GenBank/DDBJ whole genome shotgun (WGS) entry which is preliminary data.</text>
</comment>
<feature type="domain" description="Reverse transcriptase zinc-binding" evidence="1">
    <location>
        <begin position="57"/>
        <end position="141"/>
    </location>
</feature>
<keyword evidence="2" id="KW-0548">Nucleotidyltransferase</keyword>
<dbReference type="STRING" id="56857.A0A200QC41"/>
<keyword evidence="2" id="KW-0695">RNA-directed DNA polymerase</keyword>
<dbReference type="GO" id="GO:0003964">
    <property type="term" value="F:RNA-directed DNA polymerase activity"/>
    <property type="evidence" value="ECO:0007669"/>
    <property type="project" value="UniProtKB-KW"/>
</dbReference>
<proteinExistence type="predicted"/>
<dbReference type="OrthoDB" id="1937542at2759"/>
<protein>
    <submittedName>
        <fullName evidence="2">Reverse transcriptase zinc-binding domain</fullName>
    </submittedName>
</protein>
<organism evidence="2 3">
    <name type="scientific">Macleaya cordata</name>
    <name type="common">Five-seeded plume-poppy</name>
    <name type="synonym">Bocconia cordata</name>
    <dbReference type="NCBI Taxonomy" id="56857"/>
    <lineage>
        <taxon>Eukaryota</taxon>
        <taxon>Viridiplantae</taxon>
        <taxon>Streptophyta</taxon>
        <taxon>Embryophyta</taxon>
        <taxon>Tracheophyta</taxon>
        <taxon>Spermatophyta</taxon>
        <taxon>Magnoliopsida</taxon>
        <taxon>Ranunculales</taxon>
        <taxon>Papaveraceae</taxon>
        <taxon>Papaveroideae</taxon>
        <taxon>Macleaya</taxon>
    </lineage>
</organism>
<keyword evidence="3" id="KW-1185">Reference proteome</keyword>
<dbReference type="Proteomes" id="UP000195402">
    <property type="component" value="Unassembled WGS sequence"/>
</dbReference>
<sequence length="245" mass="28565">MVRSDGDGPEWDLKLRRDLYDWEIDPLIPLLNDIRAVQVSEGVEDSWLWTGNEDGNFSVRSAYSLLLPRCTTEFPADLVWCKDIPPKVELFMWAAVLGKIPTIDSLQRRGSILANRCEMCLKCGESVSHLLIHCPVAKDIWDFMVESFGFSWCFPENTKDLLWAWNGCKFSKGGQKLWRLIPHAICWVLWKQRNEIIFDSKQSSFHERLIRMKGMLFLWGKGLNCLSNFRFEDFVVRWETVVQAL</sequence>
<dbReference type="InParanoid" id="A0A200QC41"/>
<dbReference type="OMA" id="RCCASDI"/>
<evidence type="ECO:0000313" key="2">
    <source>
        <dbReference type="EMBL" id="OVA08061.1"/>
    </source>
</evidence>
<reference evidence="2 3" key="1">
    <citation type="journal article" date="2017" name="Mol. Plant">
        <title>The Genome of Medicinal Plant Macleaya cordata Provides New Insights into Benzylisoquinoline Alkaloids Metabolism.</title>
        <authorList>
            <person name="Liu X."/>
            <person name="Liu Y."/>
            <person name="Huang P."/>
            <person name="Ma Y."/>
            <person name="Qing Z."/>
            <person name="Tang Q."/>
            <person name="Cao H."/>
            <person name="Cheng P."/>
            <person name="Zheng Y."/>
            <person name="Yuan Z."/>
            <person name="Zhou Y."/>
            <person name="Liu J."/>
            <person name="Tang Z."/>
            <person name="Zhuo Y."/>
            <person name="Zhang Y."/>
            <person name="Yu L."/>
            <person name="Huang J."/>
            <person name="Yang P."/>
            <person name="Peng Q."/>
            <person name="Zhang J."/>
            <person name="Jiang W."/>
            <person name="Zhang Z."/>
            <person name="Lin K."/>
            <person name="Ro D.K."/>
            <person name="Chen X."/>
            <person name="Xiong X."/>
            <person name="Shang Y."/>
            <person name="Huang S."/>
            <person name="Zeng J."/>
        </authorList>
    </citation>
    <scope>NUCLEOTIDE SEQUENCE [LARGE SCALE GENOMIC DNA]</scope>
    <source>
        <strain evidence="3">cv. BLH2017</strain>
        <tissue evidence="2">Root</tissue>
    </source>
</reference>
<name>A0A200QC41_MACCD</name>